<evidence type="ECO:0000313" key="2">
    <source>
        <dbReference type="EMBL" id="SIT32092.1"/>
    </source>
</evidence>
<organism evidence="2 3">
    <name type="scientific">Filimonas lacunae</name>
    <dbReference type="NCBI Taxonomy" id="477680"/>
    <lineage>
        <taxon>Bacteria</taxon>
        <taxon>Pseudomonadati</taxon>
        <taxon>Bacteroidota</taxon>
        <taxon>Chitinophagia</taxon>
        <taxon>Chitinophagales</taxon>
        <taxon>Chitinophagaceae</taxon>
        <taxon>Filimonas</taxon>
    </lineage>
</organism>
<dbReference type="NCBIfam" id="TIGR03519">
    <property type="entry name" value="T9SS_PorP_fam"/>
    <property type="match status" value="1"/>
</dbReference>
<accession>A0A173MBA2</accession>
<keyword evidence="3" id="KW-1185">Reference proteome</keyword>
<dbReference type="Pfam" id="PF11751">
    <property type="entry name" value="PorP_SprF"/>
    <property type="match status" value="1"/>
</dbReference>
<dbReference type="AlphaFoldDB" id="A0A173MBA2"/>
<feature type="signal peptide" evidence="1">
    <location>
        <begin position="1"/>
        <end position="21"/>
    </location>
</feature>
<dbReference type="RefSeq" id="WP_076381885.1">
    <property type="nucleotide sequence ID" value="NZ_AP017422.1"/>
</dbReference>
<proteinExistence type="predicted"/>
<name>A0A173MBA2_9BACT</name>
<dbReference type="Proteomes" id="UP000186917">
    <property type="component" value="Unassembled WGS sequence"/>
</dbReference>
<protein>
    <submittedName>
        <fullName evidence="2">Type IX secretion system membrane protein, PorP/SprF family</fullName>
    </submittedName>
</protein>
<keyword evidence="1" id="KW-0732">Signal</keyword>
<sequence length="331" mass="36051">MKYIISYLFLLAGCLLFQKGAAQVDAHFTQYYVYPSWLNPALTGVFDGDYRVSGIYRSQWGNVSSPFTTTGLSGDIKTGKNLSIGLQALVQRAGNGGYRYTTGAASVNYTGVRFGKSGYHRLNLALQAGFLSKRFDPAKFTFGEQWTPGGIVNINSEVLTRNSATSFDAGAGMLYYDAEPGKKANVYAGFSVAHLTRPEDRFSASGNEKLPLRYNLHAGVKIVMSPAVTLTPNVLYLKQGSASEKAMGLYAQMKAALETDFLVGVNYRIEDAVSPYVGFNYKSFVVGASYDVNISDLGKLAKGASSFELTLTYTGRKKVRTPEADFVCPRL</sequence>
<gene>
    <name evidence="2" type="ORF">SAMN05421788_11122</name>
</gene>
<evidence type="ECO:0000256" key="1">
    <source>
        <dbReference type="SAM" id="SignalP"/>
    </source>
</evidence>
<evidence type="ECO:0000313" key="3">
    <source>
        <dbReference type="Proteomes" id="UP000186917"/>
    </source>
</evidence>
<reference evidence="3" key="1">
    <citation type="submission" date="2017-01" db="EMBL/GenBank/DDBJ databases">
        <authorList>
            <person name="Varghese N."/>
            <person name="Submissions S."/>
        </authorList>
    </citation>
    <scope>NUCLEOTIDE SEQUENCE [LARGE SCALE GENOMIC DNA]</scope>
    <source>
        <strain evidence="3">DSM 21054</strain>
    </source>
</reference>
<dbReference type="OrthoDB" id="1186563at2"/>
<dbReference type="EMBL" id="FTOR01000011">
    <property type="protein sequence ID" value="SIT32092.1"/>
    <property type="molecule type" value="Genomic_DNA"/>
</dbReference>
<dbReference type="KEGG" id="fln:FLA_0778"/>
<feature type="chain" id="PRO_5030022694" evidence="1">
    <location>
        <begin position="22"/>
        <end position="331"/>
    </location>
</feature>
<dbReference type="InterPro" id="IPR019861">
    <property type="entry name" value="PorP/SprF_Bacteroidetes"/>
</dbReference>
<dbReference type="STRING" id="477680.SAMN05421788_11122"/>